<organism evidence="6 7">
    <name type="scientific">Callorhinchus milii</name>
    <name type="common">Ghost shark</name>
    <dbReference type="NCBI Taxonomy" id="7868"/>
    <lineage>
        <taxon>Eukaryota</taxon>
        <taxon>Metazoa</taxon>
        <taxon>Chordata</taxon>
        <taxon>Craniata</taxon>
        <taxon>Vertebrata</taxon>
        <taxon>Chondrichthyes</taxon>
        <taxon>Holocephali</taxon>
        <taxon>Chimaeriformes</taxon>
        <taxon>Callorhinchidae</taxon>
        <taxon>Callorhinchus</taxon>
    </lineage>
</organism>
<feature type="domain" description="Adenylate cyclase N-terminal" evidence="5">
    <location>
        <begin position="1"/>
        <end position="329"/>
    </location>
</feature>
<evidence type="ECO:0000313" key="7">
    <source>
        <dbReference type="Proteomes" id="UP000314986"/>
    </source>
</evidence>
<evidence type="ECO:0000313" key="6">
    <source>
        <dbReference type="Ensembl" id="ENSCMIP00000008016.1"/>
    </source>
</evidence>
<dbReference type="GO" id="GO:0000166">
    <property type="term" value="F:nucleotide binding"/>
    <property type="evidence" value="ECO:0007669"/>
    <property type="project" value="UniProtKB-KW"/>
</dbReference>
<keyword evidence="2" id="KW-0456">Lyase</keyword>
<dbReference type="GO" id="GO:0005886">
    <property type="term" value="C:plasma membrane"/>
    <property type="evidence" value="ECO:0007669"/>
    <property type="project" value="TreeGrafter"/>
</dbReference>
<evidence type="ECO:0000256" key="3">
    <source>
        <dbReference type="SAM" id="MobiDB-lite"/>
    </source>
</evidence>
<dbReference type="AlphaFoldDB" id="A0A4W3GWN6"/>
<feature type="transmembrane region" description="Helical" evidence="4">
    <location>
        <begin position="250"/>
        <end position="269"/>
    </location>
</feature>
<dbReference type="GeneTree" id="ENSGT00940000155687"/>
<dbReference type="Pfam" id="PF16214">
    <property type="entry name" value="AC_N"/>
    <property type="match status" value="1"/>
</dbReference>
<dbReference type="GO" id="GO:0007189">
    <property type="term" value="P:adenylate cyclase-activating G protein-coupled receptor signaling pathway"/>
    <property type="evidence" value="ECO:0007669"/>
    <property type="project" value="TreeGrafter"/>
</dbReference>
<keyword evidence="4" id="KW-0812">Transmembrane</keyword>
<feature type="region of interest" description="Disordered" evidence="3">
    <location>
        <begin position="107"/>
        <end position="126"/>
    </location>
</feature>
<keyword evidence="7" id="KW-1185">Reference proteome</keyword>
<accession>A0A4W3GWN6</accession>
<feature type="transmembrane region" description="Helical" evidence="4">
    <location>
        <begin position="215"/>
        <end position="238"/>
    </location>
</feature>
<reference evidence="6" key="4">
    <citation type="submission" date="2025-08" db="UniProtKB">
        <authorList>
            <consortium name="Ensembl"/>
        </authorList>
    </citation>
    <scope>IDENTIFICATION</scope>
</reference>
<evidence type="ECO:0000256" key="1">
    <source>
        <dbReference type="ARBA" id="ARBA00022741"/>
    </source>
</evidence>
<keyword evidence="1" id="KW-0547">Nucleotide-binding</keyword>
<proteinExistence type="predicted"/>
<keyword evidence="4" id="KW-1133">Transmembrane helix</keyword>
<evidence type="ECO:0000259" key="5">
    <source>
        <dbReference type="Pfam" id="PF16214"/>
    </source>
</evidence>
<dbReference type="OMA" id="WIICYLL"/>
<evidence type="ECO:0000256" key="4">
    <source>
        <dbReference type="SAM" id="Phobius"/>
    </source>
</evidence>
<reference evidence="7" key="2">
    <citation type="journal article" date="2007" name="PLoS Biol.">
        <title>Survey sequencing and comparative analysis of the elephant shark (Callorhinchus milii) genome.</title>
        <authorList>
            <person name="Venkatesh B."/>
            <person name="Kirkness E.F."/>
            <person name="Loh Y.H."/>
            <person name="Halpern A.L."/>
            <person name="Lee A.P."/>
            <person name="Johnson J."/>
            <person name="Dandona N."/>
            <person name="Viswanathan L.D."/>
            <person name="Tay A."/>
            <person name="Venter J.C."/>
            <person name="Strausberg R.L."/>
            <person name="Brenner S."/>
        </authorList>
    </citation>
    <scope>NUCLEOTIDE SEQUENCE [LARGE SCALE GENOMIC DNA]</scope>
</reference>
<reference evidence="7" key="3">
    <citation type="journal article" date="2014" name="Nature">
        <title>Elephant shark genome provides unique insights into gnathostome evolution.</title>
        <authorList>
            <consortium name="International Elephant Shark Genome Sequencing Consortium"/>
            <person name="Venkatesh B."/>
            <person name="Lee A.P."/>
            <person name="Ravi V."/>
            <person name="Maurya A.K."/>
            <person name="Lian M.M."/>
            <person name="Swann J.B."/>
            <person name="Ohta Y."/>
            <person name="Flajnik M.F."/>
            <person name="Sutoh Y."/>
            <person name="Kasahara M."/>
            <person name="Hoon S."/>
            <person name="Gangu V."/>
            <person name="Roy S.W."/>
            <person name="Irimia M."/>
            <person name="Korzh V."/>
            <person name="Kondrychyn I."/>
            <person name="Lim Z.W."/>
            <person name="Tay B.H."/>
            <person name="Tohari S."/>
            <person name="Kong K.W."/>
            <person name="Ho S."/>
            <person name="Lorente-Galdos B."/>
            <person name="Quilez J."/>
            <person name="Marques-Bonet T."/>
            <person name="Raney B.J."/>
            <person name="Ingham P.W."/>
            <person name="Tay A."/>
            <person name="Hillier L.W."/>
            <person name="Minx P."/>
            <person name="Boehm T."/>
            <person name="Wilson R.K."/>
            <person name="Brenner S."/>
            <person name="Warren W.C."/>
        </authorList>
    </citation>
    <scope>NUCLEOTIDE SEQUENCE [LARGE SCALE GENOMIC DNA]</scope>
</reference>
<protein>
    <recommendedName>
        <fullName evidence="5">Adenylate cyclase N-terminal domain-containing protein</fullName>
    </recommendedName>
</protein>
<feature type="transmembrane region" description="Helical" evidence="4">
    <location>
        <begin position="275"/>
        <end position="293"/>
    </location>
</feature>
<feature type="region of interest" description="Disordered" evidence="3">
    <location>
        <begin position="1"/>
        <end position="79"/>
    </location>
</feature>
<dbReference type="InParanoid" id="A0A4W3GWN6"/>
<sequence>MSRANSVSPPCAGQPPSRGGAELRSAWTEREGGLESRANGIAPSRRSAGISLGSGKSVEKRWRDEDICEQYPPGSKTTRLSFRSKSAWQEQLDREGGGSRVEVFTPRHHHHHQQQQQQQDGEVRPRSVELGLEERRAKFPAGDAVSCGSDPRVSIGDCCRGLLQIFTSKKFSSGKLERLYQRYFFRLNQSSLSMLMAVLVLVCGVMLGFHCARGAYHLTYVVVLSAAMALIVLLIALCNRNGFRQDQMWLVCYLVIALILTVQVFGVLLAEPRSASEGVWWTVFFIYVVYTLLPVRMRAAVISGLVVSVIHLGISWRRNAVDSFLWQQVR</sequence>
<evidence type="ECO:0000256" key="2">
    <source>
        <dbReference type="ARBA" id="ARBA00023239"/>
    </source>
</evidence>
<dbReference type="PANTHER" id="PTHR45627:SF16">
    <property type="entry name" value="ADENYLATE CYCLASE"/>
    <property type="match status" value="1"/>
</dbReference>
<dbReference type="STRING" id="7868.ENSCMIP00000008016"/>
<dbReference type="Ensembl" id="ENSCMIT00000008247.1">
    <property type="protein sequence ID" value="ENSCMIP00000008016.1"/>
    <property type="gene ID" value="ENSCMIG00000004324.1"/>
</dbReference>
<dbReference type="GO" id="GO:0004016">
    <property type="term" value="F:adenylate cyclase activity"/>
    <property type="evidence" value="ECO:0007669"/>
    <property type="project" value="TreeGrafter"/>
</dbReference>
<dbReference type="InterPro" id="IPR032628">
    <property type="entry name" value="AC_N"/>
</dbReference>
<reference evidence="6" key="5">
    <citation type="submission" date="2025-09" db="UniProtKB">
        <authorList>
            <consortium name="Ensembl"/>
        </authorList>
    </citation>
    <scope>IDENTIFICATION</scope>
</reference>
<reference evidence="7" key="1">
    <citation type="journal article" date="2006" name="Science">
        <title>Ancient noncoding elements conserved in the human genome.</title>
        <authorList>
            <person name="Venkatesh B."/>
            <person name="Kirkness E.F."/>
            <person name="Loh Y.H."/>
            <person name="Halpern A.L."/>
            <person name="Lee A.P."/>
            <person name="Johnson J."/>
            <person name="Dandona N."/>
            <person name="Viswanathan L.D."/>
            <person name="Tay A."/>
            <person name="Venter J.C."/>
            <person name="Strausberg R.L."/>
            <person name="Brenner S."/>
        </authorList>
    </citation>
    <scope>NUCLEOTIDE SEQUENCE [LARGE SCALE GENOMIC DNA]</scope>
</reference>
<feature type="transmembrane region" description="Helical" evidence="4">
    <location>
        <begin position="192"/>
        <end position="209"/>
    </location>
</feature>
<dbReference type="PANTHER" id="PTHR45627">
    <property type="entry name" value="ADENYLATE CYCLASE TYPE 1"/>
    <property type="match status" value="1"/>
</dbReference>
<keyword evidence="4" id="KW-0472">Membrane</keyword>
<dbReference type="Proteomes" id="UP000314986">
    <property type="component" value="Unassembled WGS sequence"/>
</dbReference>
<name>A0A4W3GWN6_CALMI</name>